<organism evidence="1 2">
    <name type="scientific">Parasphingopyxis lamellibrachiae</name>
    <dbReference type="NCBI Taxonomy" id="680125"/>
    <lineage>
        <taxon>Bacteria</taxon>
        <taxon>Pseudomonadati</taxon>
        <taxon>Pseudomonadota</taxon>
        <taxon>Alphaproteobacteria</taxon>
        <taxon>Sphingomonadales</taxon>
        <taxon>Sphingomonadaceae</taxon>
        <taxon>Parasphingopyxis</taxon>
    </lineage>
</organism>
<keyword evidence="2" id="KW-1185">Reference proteome</keyword>
<proteinExistence type="predicted"/>
<dbReference type="EMBL" id="QRDP01000004">
    <property type="protein sequence ID" value="RED16150.1"/>
    <property type="molecule type" value="Genomic_DNA"/>
</dbReference>
<protein>
    <submittedName>
        <fullName evidence="1">Uncharacterized protein</fullName>
    </submittedName>
</protein>
<name>A0A3D9FEA0_9SPHN</name>
<evidence type="ECO:0000313" key="1">
    <source>
        <dbReference type="EMBL" id="RED16150.1"/>
    </source>
</evidence>
<comment type="caution">
    <text evidence="1">The sequence shown here is derived from an EMBL/GenBank/DDBJ whole genome shotgun (WGS) entry which is preliminary data.</text>
</comment>
<gene>
    <name evidence="1" type="ORF">DFR46_1165</name>
</gene>
<dbReference type="Proteomes" id="UP000256310">
    <property type="component" value="Unassembled WGS sequence"/>
</dbReference>
<sequence>MLNLFQHPPLNLSRLYRNAEWILKQVQDDKEKQSNLFLLPADYIPVTGDILDGSERAGL</sequence>
<reference evidence="1 2" key="1">
    <citation type="submission" date="2018-07" db="EMBL/GenBank/DDBJ databases">
        <title>Genomic Encyclopedia of Type Strains, Phase IV (KMG-IV): sequencing the most valuable type-strain genomes for metagenomic binning, comparative biology and taxonomic classification.</title>
        <authorList>
            <person name="Goeker M."/>
        </authorList>
    </citation>
    <scope>NUCLEOTIDE SEQUENCE [LARGE SCALE GENOMIC DNA]</scope>
    <source>
        <strain evidence="1 2">DSM 26725</strain>
    </source>
</reference>
<evidence type="ECO:0000313" key="2">
    <source>
        <dbReference type="Proteomes" id="UP000256310"/>
    </source>
</evidence>
<dbReference type="AlphaFoldDB" id="A0A3D9FEA0"/>
<accession>A0A3D9FEA0</accession>